<comment type="caution">
    <text evidence="1">The sequence shown here is derived from an EMBL/GenBank/DDBJ whole genome shotgun (WGS) entry which is preliminary data.</text>
</comment>
<gene>
    <name evidence="1" type="ORF">S03H2_24267</name>
</gene>
<accession>X1ETY1</accession>
<reference evidence="1" key="1">
    <citation type="journal article" date="2014" name="Front. Microbiol.">
        <title>High frequency of phylogenetically diverse reductive dehalogenase-homologous genes in deep subseafloor sedimentary metagenomes.</title>
        <authorList>
            <person name="Kawai M."/>
            <person name="Futagami T."/>
            <person name="Toyoda A."/>
            <person name="Takaki Y."/>
            <person name="Nishi S."/>
            <person name="Hori S."/>
            <person name="Arai W."/>
            <person name="Tsubouchi T."/>
            <person name="Morono Y."/>
            <person name="Uchiyama I."/>
            <person name="Ito T."/>
            <person name="Fujiyama A."/>
            <person name="Inagaki F."/>
            <person name="Takami H."/>
        </authorList>
    </citation>
    <scope>NUCLEOTIDE SEQUENCE</scope>
    <source>
        <strain evidence="1">Expedition CK06-06</strain>
    </source>
</reference>
<feature type="non-terminal residue" evidence="1">
    <location>
        <position position="42"/>
    </location>
</feature>
<dbReference type="EMBL" id="BARU01013440">
    <property type="protein sequence ID" value="GAH36851.1"/>
    <property type="molecule type" value="Genomic_DNA"/>
</dbReference>
<evidence type="ECO:0000313" key="1">
    <source>
        <dbReference type="EMBL" id="GAH36851.1"/>
    </source>
</evidence>
<name>X1ETY1_9ZZZZ</name>
<organism evidence="1">
    <name type="scientific">marine sediment metagenome</name>
    <dbReference type="NCBI Taxonomy" id="412755"/>
    <lineage>
        <taxon>unclassified sequences</taxon>
        <taxon>metagenomes</taxon>
        <taxon>ecological metagenomes</taxon>
    </lineage>
</organism>
<dbReference type="AlphaFoldDB" id="X1ETY1"/>
<protein>
    <submittedName>
        <fullName evidence="1">Uncharacterized protein</fullName>
    </submittedName>
</protein>
<proteinExistence type="predicted"/>
<sequence length="42" mass="4919">MQLSEYAIFTSNSLKESIEKNLPAELRKIFDEKMAYFAMNCI</sequence>